<evidence type="ECO:0008006" key="3">
    <source>
        <dbReference type="Google" id="ProtNLM"/>
    </source>
</evidence>
<feature type="non-terminal residue" evidence="1">
    <location>
        <position position="386"/>
    </location>
</feature>
<gene>
    <name evidence="1" type="ORF">EV356DRAFT_554243</name>
</gene>
<sequence>MAEYYGNAYITIAAGSATSSANGFLNLRFNASLPPCELEYSRNHRSDEVLDKSTNLGTIIASLPPSPGIGPLTTRGWTFQEAVLSRRMLIYGRQQMIWKCQRINCQEDGLMWRATGRSPCSPYTWPKDNMLKNVINNSASFSSFEEYSQVKAKLLNDWYVLLERYTARKISDSNDRMTAMAGIAQKLAIYLHSRYWFGIWETDMIRGLLWRNGGGFSSRLNPIPLQRTNRYAPSWSWGCVDGSIHVEYTRIGNKYTDPRNLHAEILDIRCMSTSQWDPIRAMDEKIESNQMNAIFIRGILKPVLLSDQDFLQYRLRDPWRNRFMLRGLTSCPDTTALLEAIYPKTASSPQETTIVGIAVFDTASDKTNRRGSVCYLRLTTSLGLVL</sequence>
<name>A0A6A6GXD6_VIRVR</name>
<reference evidence="1" key="1">
    <citation type="journal article" date="2020" name="Stud. Mycol.">
        <title>101 Dothideomycetes genomes: a test case for predicting lifestyles and emergence of pathogens.</title>
        <authorList>
            <person name="Haridas S."/>
            <person name="Albert R."/>
            <person name="Binder M."/>
            <person name="Bloem J."/>
            <person name="Labutti K."/>
            <person name="Salamov A."/>
            <person name="Andreopoulos B."/>
            <person name="Baker S."/>
            <person name="Barry K."/>
            <person name="Bills G."/>
            <person name="Bluhm B."/>
            <person name="Cannon C."/>
            <person name="Castanera R."/>
            <person name="Culley D."/>
            <person name="Daum C."/>
            <person name="Ezra D."/>
            <person name="Gonzalez J."/>
            <person name="Henrissat B."/>
            <person name="Kuo A."/>
            <person name="Liang C."/>
            <person name="Lipzen A."/>
            <person name="Lutzoni F."/>
            <person name="Magnuson J."/>
            <person name="Mondo S."/>
            <person name="Nolan M."/>
            <person name="Ohm R."/>
            <person name="Pangilinan J."/>
            <person name="Park H.-J."/>
            <person name="Ramirez L."/>
            <person name="Alfaro M."/>
            <person name="Sun H."/>
            <person name="Tritt A."/>
            <person name="Yoshinaga Y."/>
            <person name="Zwiers L.-H."/>
            <person name="Turgeon B."/>
            <person name="Goodwin S."/>
            <person name="Spatafora J."/>
            <person name="Crous P."/>
            <person name="Grigoriev I."/>
        </authorList>
    </citation>
    <scope>NUCLEOTIDE SEQUENCE</scope>
    <source>
        <strain evidence="1">Tuck. ex Michener</strain>
    </source>
</reference>
<dbReference type="OrthoDB" id="3935608at2759"/>
<dbReference type="AlphaFoldDB" id="A0A6A6GXD6"/>
<dbReference type="EMBL" id="ML991842">
    <property type="protein sequence ID" value="KAF2230405.1"/>
    <property type="molecule type" value="Genomic_DNA"/>
</dbReference>
<dbReference type="Proteomes" id="UP000800092">
    <property type="component" value="Unassembled WGS sequence"/>
</dbReference>
<organism evidence="1 2">
    <name type="scientific">Viridothelium virens</name>
    <name type="common">Speckled blister lichen</name>
    <name type="synonym">Trypethelium virens</name>
    <dbReference type="NCBI Taxonomy" id="1048519"/>
    <lineage>
        <taxon>Eukaryota</taxon>
        <taxon>Fungi</taxon>
        <taxon>Dikarya</taxon>
        <taxon>Ascomycota</taxon>
        <taxon>Pezizomycotina</taxon>
        <taxon>Dothideomycetes</taxon>
        <taxon>Dothideomycetes incertae sedis</taxon>
        <taxon>Trypetheliales</taxon>
        <taxon>Trypetheliaceae</taxon>
        <taxon>Viridothelium</taxon>
    </lineage>
</organism>
<protein>
    <recommendedName>
        <fullName evidence="3">Heterokaryon incompatibility domain-containing protein</fullName>
    </recommendedName>
</protein>
<dbReference type="PANTHER" id="PTHR33112:SF16">
    <property type="entry name" value="HETEROKARYON INCOMPATIBILITY DOMAIN-CONTAINING PROTEIN"/>
    <property type="match status" value="1"/>
</dbReference>
<keyword evidence="2" id="KW-1185">Reference proteome</keyword>
<dbReference type="PANTHER" id="PTHR33112">
    <property type="entry name" value="DOMAIN PROTEIN, PUTATIVE-RELATED"/>
    <property type="match status" value="1"/>
</dbReference>
<evidence type="ECO:0000313" key="2">
    <source>
        <dbReference type="Proteomes" id="UP000800092"/>
    </source>
</evidence>
<accession>A0A6A6GXD6</accession>
<proteinExistence type="predicted"/>
<evidence type="ECO:0000313" key="1">
    <source>
        <dbReference type="EMBL" id="KAF2230405.1"/>
    </source>
</evidence>